<evidence type="ECO:0000313" key="5">
    <source>
        <dbReference type="Proteomes" id="UP000278804"/>
    </source>
</evidence>
<keyword evidence="2" id="KW-0812">Transmembrane</keyword>
<dbReference type="PANTHER" id="PTHR30576">
    <property type="entry name" value="COLANIC BIOSYNTHESIS UDP-GLUCOSE LIPID CARRIER TRANSFERASE"/>
    <property type="match status" value="1"/>
</dbReference>
<organism evidence="4 5">
    <name type="scientific">Erysipelothrix piscisicarius</name>
    <dbReference type="NCBI Taxonomy" id="2485784"/>
    <lineage>
        <taxon>Bacteria</taxon>
        <taxon>Bacillati</taxon>
        <taxon>Bacillota</taxon>
        <taxon>Erysipelotrichia</taxon>
        <taxon>Erysipelotrichales</taxon>
        <taxon>Erysipelotrichaceae</taxon>
        <taxon>Erysipelothrix</taxon>
    </lineage>
</organism>
<dbReference type="AlphaFoldDB" id="A0A3S5HJX8"/>
<evidence type="ECO:0000256" key="1">
    <source>
        <dbReference type="ARBA" id="ARBA00006464"/>
    </source>
</evidence>
<keyword evidence="5" id="KW-1185">Reference proteome</keyword>
<feature type="transmembrane region" description="Helical" evidence="2">
    <location>
        <begin position="35"/>
        <end position="56"/>
    </location>
</feature>
<gene>
    <name evidence="4" type="ORF">EEI45_00585</name>
</gene>
<evidence type="ECO:0000256" key="2">
    <source>
        <dbReference type="SAM" id="Phobius"/>
    </source>
</evidence>
<dbReference type="GO" id="GO:0016780">
    <property type="term" value="F:phosphotransferase activity, for other substituted phosphate groups"/>
    <property type="evidence" value="ECO:0007669"/>
    <property type="project" value="TreeGrafter"/>
</dbReference>
<dbReference type="Pfam" id="PF02397">
    <property type="entry name" value="Bac_transf"/>
    <property type="match status" value="1"/>
</dbReference>
<dbReference type="RefSeq" id="WP_125163728.1">
    <property type="nucleotide sequence ID" value="NZ_CP034234.1"/>
</dbReference>
<sequence>MTNYQSVIDSKINLVTGSERKISLFKRFTKRIFDLLFSLLGIIVLSPIFIIAAIWIKLSTKDRIIYKQQRMGKNLKLFNIYKFQTMVPDADKIGPLVTVGNDPRVTKPGRVLRKYKIDELPQLFNVLFGTMSFVGPRPEVPKYLPYYSDEHLKLFTIKPGITDISSIELRDEELFLEENSDRIDYYETVLLPQKLNNSLTYLEKYSVLYDVKLILKTIKKVVFS</sequence>
<reference evidence="4 5" key="1">
    <citation type="journal article" date="2020" name="Int. J. Syst. Evol. Microbiol.">
        <title>Description of Erysipelothrix piscisicarius sp. nov., an emergent fish pathogen, and assessment of virulence using a tiger barb (Puntigrus tetrazona) infection model.</title>
        <authorList>
            <person name="Pomaranski E.K."/>
            <person name="Griffin M.J."/>
            <person name="Camus A.C."/>
            <person name="Armwood A.R."/>
            <person name="Shelley J."/>
            <person name="Waldbieser G.C."/>
            <person name="LaFrentz B.R."/>
            <person name="Garcia J.C."/>
            <person name="Yanong R."/>
            <person name="Soto E."/>
        </authorList>
    </citation>
    <scope>NUCLEOTIDE SEQUENCE [LARGE SCALE GENOMIC DNA]</scope>
    <source>
        <strain evidence="4 5">15TAL0474</strain>
    </source>
</reference>
<evidence type="ECO:0000313" key="4">
    <source>
        <dbReference type="EMBL" id="AZK43504.1"/>
    </source>
</evidence>
<dbReference type="EMBL" id="CP034234">
    <property type="protein sequence ID" value="AZK43504.1"/>
    <property type="molecule type" value="Genomic_DNA"/>
</dbReference>
<dbReference type="KEGG" id="eri:EEI45_00585"/>
<name>A0A3S5HJX8_9FIRM</name>
<dbReference type="Proteomes" id="UP000278804">
    <property type="component" value="Chromosome"/>
</dbReference>
<protein>
    <submittedName>
        <fullName evidence="4">Sugar transferase</fullName>
    </submittedName>
</protein>
<dbReference type="InterPro" id="IPR003362">
    <property type="entry name" value="Bact_transf"/>
</dbReference>
<keyword evidence="4" id="KW-0808">Transferase</keyword>
<keyword evidence="2" id="KW-1133">Transmembrane helix</keyword>
<feature type="domain" description="Bacterial sugar transferase" evidence="3">
    <location>
        <begin position="30"/>
        <end position="222"/>
    </location>
</feature>
<accession>A0A3S5HJX8</accession>
<keyword evidence="2" id="KW-0472">Membrane</keyword>
<evidence type="ECO:0000259" key="3">
    <source>
        <dbReference type="Pfam" id="PF02397"/>
    </source>
</evidence>
<comment type="similarity">
    <text evidence="1">Belongs to the bacterial sugar transferase family.</text>
</comment>
<dbReference type="PANTHER" id="PTHR30576:SF20">
    <property type="entry name" value="QUINOVOSAMINEPHOSPHOTRANSFERAE-RELATED"/>
    <property type="match status" value="1"/>
</dbReference>
<proteinExistence type="inferred from homology"/>